<feature type="domain" description="C2H2-type" evidence="11">
    <location>
        <begin position="7"/>
        <end position="34"/>
    </location>
</feature>
<evidence type="ECO:0000256" key="1">
    <source>
        <dbReference type="ARBA" id="ARBA00004123"/>
    </source>
</evidence>
<evidence type="ECO:0000256" key="10">
    <source>
        <dbReference type="PROSITE-ProRule" id="PRU00042"/>
    </source>
</evidence>
<evidence type="ECO:0000256" key="8">
    <source>
        <dbReference type="ARBA" id="ARBA00023163"/>
    </source>
</evidence>
<organism evidence="12 13">
    <name type="scientific">Stentor coeruleus</name>
    <dbReference type="NCBI Taxonomy" id="5963"/>
    <lineage>
        <taxon>Eukaryota</taxon>
        <taxon>Sar</taxon>
        <taxon>Alveolata</taxon>
        <taxon>Ciliophora</taxon>
        <taxon>Postciliodesmatophora</taxon>
        <taxon>Heterotrichea</taxon>
        <taxon>Heterotrichida</taxon>
        <taxon>Stentoridae</taxon>
        <taxon>Stentor</taxon>
    </lineage>
</organism>
<accession>A0A1R2BF33</accession>
<sequence length="123" mass="14051">MVGKKSNECNICAKAFKEKSKLMRHMLVHTGEKPFPCEYCGKCFSVDYNLRTHVRIHTGEKPFQCNIEGCVKAFTQSGNLKAHVTAKHAEMKYKNENVDSEITETLNINNFNSIILRELSKII</sequence>
<dbReference type="GO" id="GO:0000981">
    <property type="term" value="F:DNA-binding transcription factor activity, RNA polymerase II-specific"/>
    <property type="evidence" value="ECO:0007669"/>
    <property type="project" value="TreeGrafter"/>
</dbReference>
<dbReference type="GO" id="GO:0005667">
    <property type="term" value="C:transcription regulator complex"/>
    <property type="evidence" value="ECO:0007669"/>
    <property type="project" value="TreeGrafter"/>
</dbReference>
<dbReference type="PROSITE" id="PS00028">
    <property type="entry name" value="ZINC_FINGER_C2H2_1"/>
    <property type="match status" value="3"/>
</dbReference>
<proteinExistence type="predicted"/>
<evidence type="ECO:0000256" key="6">
    <source>
        <dbReference type="ARBA" id="ARBA00023015"/>
    </source>
</evidence>
<dbReference type="InterPro" id="IPR013087">
    <property type="entry name" value="Znf_C2H2_type"/>
</dbReference>
<evidence type="ECO:0000259" key="11">
    <source>
        <dbReference type="PROSITE" id="PS50157"/>
    </source>
</evidence>
<evidence type="ECO:0000256" key="5">
    <source>
        <dbReference type="ARBA" id="ARBA00022833"/>
    </source>
</evidence>
<evidence type="ECO:0000256" key="9">
    <source>
        <dbReference type="ARBA" id="ARBA00023242"/>
    </source>
</evidence>
<dbReference type="SMART" id="SM00355">
    <property type="entry name" value="ZnF_C2H2"/>
    <property type="match status" value="3"/>
</dbReference>
<keyword evidence="5" id="KW-0862">Zinc</keyword>
<dbReference type="Pfam" id="PF00096">
    <property type="entry name" value="zf-C2H2"/>
    <property type="match status" value="1"/>
</dbReference>
<dbReference type="Proteomes" id="UP000187209">
    <property type="component" value="Unassembled WGS sequence"/>
</dbReference>
<protein>
    <recommendedName>
        <fullName evidence="11">C2H2-type domain-containing protein</fullName>
    </recommendedName>
</protein>
<evidence type="ECO:0000313" key="12">
    <source>
        <dbReference type="EMBL" id="OMJ75373.1"/>
    </source>
</evidence>
<keyword evidence="8" id="KW-0804">Transcription</keyword>
<name>A0A1R2BF33_9CILI</name>
<keyword evidence="7" id="KW-0238">DNA-binding</keyword>
<dbReference type="PROSITE" id="PS50157">
    <property type="entry name" value="ZINC_FINGER_C2H2_2"/>
    <property type="match status" value="3"/>
</dbReference>
<evidence type="ECO:0000256" key="3">
    <source>
        <dbReference type="ARBA" id="ARBA00022737"/>
    </source>
</evidence>
<feature type="domain" description="C2H2-type" evidence="11">
    <location>
        <begin position="63"/>
        <end position="93"/>
    </location>
</feature>
<dbReference type="GO" id="GO:0000978">
    <property type="term" value="F:RNA polymerase II cis-regulatory region sequence-specific DNA binding"/>
    <property type="evidence" value="ECO:0007669"/>
    <property type="project" value="TreeGrafter"/>
</dbReference>
<keyword evidence="6" id="KW-0805">Transcription regulation</keyword>
<dbReference type="PANTHER" id="PTHR14003:SF23">
    <property type="entry name" value="ZINC FINGER PROTEIN 143"/>
    <property type="match status" value="1"/>
</dbReference>
<dbReference type="Gene3D" id="3.30.160.60">
    <property type="entry name" value="Classic Zinc Finger"/>
    <property type="match status" value="3"/>
</dbReference>
<feature type="domain" description="C2H2-type" evidence="11">
    <location>
        <begin position="35"/>
        <end position="62"/>
    </location>
</feature>
<dbReference type="GO" id="GO:0000785">
    <property type="term" value="C:chromatin"/>
    <property type="evidence" value="ECO:0007669"/>
    <property type="project" value="TreeGrafter"/>
</dbReference>
<keyword evidence="4 10" id="KW-0863">Zinc-finger</keyword>
<evidence type="ECO:0000256" key="2">
    <source>
        <dbReference type="ARBA" id="ARBA00022723"/>
    </source>
</evidence>
<keyword evidence="2" id="KW-0479">Metal-binding</keyword>
<dbReference type="AlphaFoldDB" id="A0A1R2BF33"/>
<keyword evidence="9" id="KW-0539">Nucleus</keyword>
<dbReference type="FunFam" id="3.30.160.60:FF:000130">
    <property type="entry name" value="Spalt-like transcription factor 4"/>
    <property type="match status" value="1"/>
</dbReference>
<comment type="subcellular location">
    <subcellularLocation>
        <location evidence="1">Nucleus</location>
    </subcellularLocation>
</comment>
<dbReference type="OrthoDB" id="372803at2759"/>
<dbReference type="GO" id="GO:0008270">
    <property type="term" value="F:zinc ion binding"/>
    <property type="evidence" value="ECO:0007669"/>
    <property type="project" value="UniProtKB-KW"/>
</dbReference>
<gene>
    <name evidence="12" type="ORF">SteCoe_25488</name>
</gene>
<evidence type="ECO:0000256" key="7">
    <source>
        <dbReference type="ARBA" id="ARBA00023125"/>
    </source>
</evidence>
<dbReference type="PANTHER" id="PTHR14003">
    <property type="entry name" value="TRANSCRIPTIONAL REPRESSOR PROTEIN YY"/>
    <property type="match status" value="1"/>
</dbReference>
<dbReference type="GO" id="GO:0031519">
    <property type="term" value="C:PcG protein complex"/>
    <property type="evidence" value="ECO:0007669"/>
    <property type="project" value="TreeGrafter"/>
</dbReference>
<dbReference type="EMBL" id="MPUH01000694">
    <property type="protein sequence ID" value="OMJ75373.1"/>
    <property type="molecule type" value="Genomic_DNA"/>
</dbReference>
<reference evidence="12 13" key="1">
    <citation type="submission" date="2016-11" db="EMBL/GenBank/DDBJ databases">
        <title>The macronuclear genome of Stentor coeruleus: a giant cell with tiny introns.</title>
        <authorList>
            <person name="Slabodnick M."/>
            <person name="Ruby J.G."/>
            <person name="Reiff S.B."/>
            <person name="Swart E.C."/>
            <person name="Gosai S."/>
            <person name="Prabakaran S."/>
            <person name="Witkowska E."/>
            <person name="Larue G.E."/>
            <person name="Fisher S."/>
            <person name="Freeman R.M."/>
            <person name="Gunawardena J."/>
            <person name="Chu W."/>
            <person name="Stover N.A."/>
            <person name="Gregory B.D."/>
            <person name="Nowacki M."/>
            <person name="Derisi J."/>
            <person name="Roy S.W."/>
            <person name="Marshall W.F."/>
            <person name="Sood P."/>
        </authorList>
    </citation>
    <scope>NUCLEOTIDE SEQUENCE [LARGE SCALE GENOMIC DNA]</scope>
    <source>
        <strain evidence="12">WM001</strain>
    </source>
</reference>
<dbReference type="SUPFAM" id="SSF57667">
    <property type="entry name" value="beta-beta-alpha zinc fingers"/>
    <property type="match status" value="2"/>
</dbReference>
<dbReference type="InterPro" id="IPR036236">
    <property type="entry name" value="Znf_C2H2_sf"/>
</dbReference>
<comment type="caution">
    <text evidence="12">The sequence shown here is derived from an EMBL/GenBank/DDBJ whole genome shotgun (WGS) entry which is preliminary data.</text>
</comment>
<dbReference type="FunFam" id="3.30.160.60:FF:000104">
    <property type="entry name" value="Transcriptional repressor protein YY1"/>
    <property type="match status" value="1"/>
</dbReference>
<dbReference type="FunFam" id="3.30.160.60:FF:001498">
    <property type="entry name" value="Zinc finger protein 404"/>
    <property type="match status" value="1"/>
</dbReference>
<keyword evidence="3" id="KW-0677">Repeat</keyword>
<evidence type="ECO:0000256" key="4">
    <source>
        <dbReference type="ARBA" id="ARBA00022771"/>
    </source>
</evidence>
<dbReference type="Pfam" id="PF13465">
    <property type="entry name" value="zf-H2C2_2"/>
    <property type="match status" value="1"/>
</dbReference>
<evidence type="ECO:0000313" key="13">
    <source>
        <dbReference type="Proteomes" id="UP000187209"/>
    </source>
</evidence>
<keyword evidence="13" id="KW-1185">Reference proteome</keyword>